<proteinExistence type="predicted"/>
<gene>
    <name evidence="2" type="ordered locus">Mnod_2754</name>
</gene>
<keyword evidence="1 2" id="KW-0812">Transmembrane</keyword>
<protein>
    <submittedName>
        <fullName evidence="2">Putative transmembrane anti-sigma factor</fullName>
    </submittedName>
</protein>
<keyword evidence="3" id="KW-1185">Reference proteome</keyword>
<keyword evidence="1" id="KW-0472">Membrane</keyword>
<dbReference type="EMBL" id="CP001349">
    <property type="protein sequence ID" value="ACL57706.1"/>
    <property type="molecule type" value="Genomic_DNA"/>
</dbReference>
<name>B8IFH1_METNO</name>
<accession>B8IFH1</accession>
<keyword evidence="1" id="KW-1133">Transmembrane helix</keyword>
<feature type="transmembrane region" description="Helical" evidence="1">
    <location>
        <begin position="86"/>
        <end position="106"/>
    </location>
</feature>
<dbReference type="KEGG" id="mno:Mnod_2754"/>
<organism evidence="2 3">
    <name type="scientific">Methylobacterium nodulans (strain LMG 21967 / CNCM I-2342 / ORS 2060)</name>
    <dbReference type="NCBI Taxonomy" id="460265"/>
    <lineage>
        <taxon>Bacteria</taxon>
        <taxon>Pseudomonadati</taxon>
        <taxon>Pseudomonadota</taxon>
        <taxon>Alphaproteobacteria</taxon>
        <taxon>Hyphomicrobiales</taxon>
        <taxon>Methylobacteriaceae</taxon>
        <taxon>Methylobacterium</taxon>
    </lineage>
</organism>
<dbReference type="eggNOG" id="COG5662">
    <property type="taxonomic scope" value="Bacteria"/>
</dbReference>
<dbReference type="AlphaFoldDB" id="B8IFH1"/>
<evidence type="ECO:0000313" key="2">
    <source>
        <dbReference type="EMBL" id="ACL57706.1"/>
    </source>
</evidence>
<sequence length="268" mass="29456">MTRRDRPVGEDDLQAWIDGRLDPERQEAVQAMLADRPDLAQRLAAYQATQAALRARLQFKAEEPIPARLRVGGIAAAQRDTRKSRMLAAAVACLWLSLGGVIGWVANDLLGPNVPPGLGLRWAAMAREAIDAHRTFAVEVVHPVEVKASDQAHLAQWVAKRLGRSVLIPDLTPVGFHLVGGRILPAGQNIAAQFMFEEDKGTRLTVYVRTGEFGGGDVSFMRQGDVQTFYWVDDGCGYAVVGTFDRARLQTVAEQVFRQFEGPLRKNG</sequence>
<evidence type="ECO:0000256" key="1">
    <source>
        <dbReference type="SAM" id="Phobius"/>
    </source>
</evidence>
<evidence type="ECO:0000313" key="3">
    <source>
        <dbReference type="Proteomes" id="UP000008207"/>
    </source>
</evidence>
<dbReference type="Proteomes" id="UP000008207">
    <property type="component" value="Chromosome"/>
</dbReference>
<dbReference type="HOGENOM" id="CLU_083880_0_0_5"/>
<reference evidence="2 3" key="1">
    <citation type="submission" date="2009-01" db="EMBL/GenBank/DDBJ databases">
        <title>Complete sequence of chromosome of Methylobacterium nodulans ORS 2060.</title>
        <authorList>
            <consortium name="US DOE Joint Genome Institute"/>
            <person name="Lucas S."/>
            <person name="Copeland A."/>
            <person name="Lapidus A."/>
            <person name="Glavina del Rio T."/>
            <person name="Dalin E."/>
            <person name="Tice H."/>
            <person name="Bruce D."/>
            <person name="Goodwin L."/>
            <person name="Pitluck S."/>
            <person name="Sims D."/>
            <person name="Brettin T."/>
            <person name="Detter J.C."/>
            <person name="Han C."/>
            <person name="Larimer F."/>
            <person name="Land M."/>
            <person name="Hauser L."/>
            <person name="Kyrpides N."/>
            <person name="Ivanova N."/>
            <person name="Marx C.J."/>
            <person name="Richardson P."/>
        </authorList>
    </citation>
    <scope>NUCLEOTIDE SEQUENCE [LARGE SCALE GENOMIC DNA]</scope>
    <source>
        <strain evidence="3">LMG 21967 / CNCM I-2342 / ORS 2060</strain>
    </source>
</reference>
<dbReference type="STRING" id="460265.Mnod_2754"/>
<dbReference type="OrthoDB" id="7187254at2"/>
<dbReference type="RefSeq" id="WP_015929383.1">
    <property type="nucleotide sequence ID" value="NC_011894.1"/>
</dbReference>